<proteinExistence type="predicted"/>
<accession>A2XHY4</accession>
<name>A2XHY4_ORYSI</name>
<sequence length="177" mass="17659">MAAGRRGRGDGVVVGLPAAMQRAVGLCAAPSRASPDLVAPQICRGTTAARRRVSAQAGDRSRSTPAPSEVAGGQQLRRSFVGDDSTGSAPALWSAAARPVGRRCSGAGCRVVLAGGCRPAAAFASDGEGASISLPPGPPSLLVLQIRFFPSSVVFLPVLSDGAAPAPLFLGASPFLG</sequence>
<evidence type="ECO:0000256" key="1">
    <source>
        <dbReference type="SAM" id="MobiDB-lite"/>
    </source>
</evidence>
<keyword evidence="3" id="KW-1185">Reference proteome</keyword>
<dbReference type="AlphaFoldDB" id="A2XHY4"/>
<evidence type="ECO:0000313" key="2">
    <source>
        <dbReference type="EMBL" id="EAY90444.1"/>
    </source>
</evidence>
<feature type="region of interest" description="Disordered" evidence="1">
    <location>
        <begin position="49"/>
        <end position="74"/>
    </location>
</feature>
<dbReference type="OMA" id="LVAPQIC"/>
<reference evidence="2 3" key="1">
    <citation type="journal article" date="2005" name="PLoS Biol.">
        <title>The genomes of Oryza sativa: a history of duplications.</title>
        <authorList>
            <person name="Yu J."/>
            <person name="Wang J."/>
            <person name="Lin W."/>
            <person name="Li S."/>
            <person name="Li H."/>
            <person name="Zhou J."/>
            <person name="Ni P."/>
            <person name="Dong W."/>
            <person name="Hu S."/>
            <person name="Zeng C."/>
            <person name="Zhang J."/>
            <person name="Zhang Y."/>
            <person name="Li R."/>
            <person name="Xu Z."/>
            <person name="Li S."/>
            <person name="Li X."/>
            <person name="Zheng H."/>
            <person name="Cong L."/>
            <person name="Lin L."/>
            <person name="Yin J."/>
            <person name="Geng J."/>
            <person name="Li G."/>
            <person name="Shi J."/>
            <person name="Liu J."/>
            <person name="Lv H."/>
            <person name="Li J."/>
            <person name="Wang J."/>
            <person name="Deng Y."/>
            <person name="Ran L."/>
            <person name="Shi X."/>
            <person name="Wang X."/>
            <person name="Wu Q."/>
            <person name="Li C."/>
            <person name="Ren X."/>
            <person name="Wang J."/>
            <person name="Wang X."/>
            <person name="Li D."/>
            <person name="Liu D."/>
            <person name="Zhang X."/>
            <person name="Ji Z."/>
            <person name="Zhao W."/>
            <person name="Sun Y."/>
            <person name="Zhang Z."/>
            <person name="Bao J."/>
            <person name="Han Y."/>
            <person name="Dong L."/>
            <person name="Ji J."/>
            <person name="Chen P."/>
            <person name="Wu S."/>
            <person name="Liu J."/>
            <person name="Xiao Y."/>
            <person name="Bu D."/>
            <person name="Tan J."/>
            <person name="Yang L."/>
            <person name="Ye C."/>
            <person name="Zhang J."/>
            <person name="Xu J."/>
            <person name="Zhou Y."/>
            <person name="Yu Y."/>
            <person name="Zhang B."/>
            <person name="Zhuang S."/>
            <person name="Wei H."/>
            <person name="Liu B."/>
            <person name="Lei M."/>
            <person name="Yu H."/>
            <person name="Li Y."/>
            <person name="Xu H."/>
            <person name="Wei S."/>
            <person name="He X."/>
            <person name="Fang L."/>
            <person name="Zhang Z."/>
            <person name="Zhang Y."/>
            <person name="Huang X."/>
            <person name="Su Z."/>
            <person name="Tong W."/>
            <person name="Li J."/>
            <person name="Tong Z."/>
            <person name="Li S."/>
            <person name="Ye J."/>
            <person name="Wang L."/>
            <person name="Fang L."/>
            <person name="Lei T."/>
            <person name="Chen C."/>
            <person name="Chen H."/>
            <person name="Xu Z."/>
            <person name="Li H."/>
            <person name="Huang H."/>
            <person name="Zhang F."/>
            <person name="Xu H."/>
            <person name="Li N."/>
            <person name="Zhao C."/>
            <person name="Li S."/>
            <person name="Dong L."/>
            <person name="Huang Y."/>
            <person name="Li L."/>
            <person name="Xi Y."/>
            <person name="Qi Q."/>
            <person name="Li W."/>
            <person name="Zhang B."/>
            <person name="Hu W."/>
            <person name="Zhang Y."/>
            <person name="Tian X."/>
            <person name="Jiao Y."/>
            <person name="Liang X."/>
            <person name="Jin J."/>
            <person name="Gao L."/>
            <person name="Zheng W."/>
            <person name="Hao B."/>
            <person name="Liu S."/>
            <person name="Wang W."/>
            <person name="Yuan L."/>
            <person name="Cao M."/>
            <person name="McDermott J."/>
            <person name="Samudrala R."/>
            <person name="Wang J."/>
            <person name="Wong G.K."/>
            <person name="Yang H."/>
        </authorList>
    </citation>
    <scope>NUCLEOTIDE SEQUENCE [LARGE SCALE GENOMIC DNA]</scope>
    <source>
        <strain evidence="3">cv. 93-11</strain>
    </source>
</reference>
<evidence type="ECO:0000313" key="3">
    <source>
        <dbReference type="Proteomes" id="UP000007015"/>
    </source>
</evidence>
<dbReference type="HOGENOM" id="CLU_1368179_0_0_1"/>
<dbReference type="EMBL" id="CM000128">
    <property type="protein sequence ID" value="EAY90444.1"/>
    <property type="molecule type" value="Genomic_DNA"/>
</dbReference>
<gene>
    <name evidence="2" type="ORF">OsI_12030</name>
</gene>
<dbReference type="Gramene" id="BGIOSGA010539-TA">
    <property type="protein sequence ID" value="BGIOSGA010539-PA"/>
    <property type="gene ID" value="BGIOSGA010539"/>
</dbReference>
<dbReference type="Proteomes" id="UP000007015">
    <property type="component" value="Chromosome 3"/>
</dbReference>
<protein>
    <submittedName>
        <fullName evidence="2">Uncharacterized protein</fullName>
    </submittedName>
</protein>
<organism evidence="2 3">
    <name type="scientific">Oryza sativa subsp. indica</name>
    <name type="common">Rice</name>
    <dbReference type="NCBI Taxonomy" id="39946"/>
    <lineage>
        <taxon>Eukaryota</taxon>
        <taxon>Viridiplantae</taxon>
        <taxon>Streptophyta</taxon>
        <taxon>Embryophyta</taxon>
        <taxon>Tracheophyta</taxon>
        <taxon>Spermatophyta</taxon>
        <taxon>Magnoliopsida</taxon>
        <taxon>Liliopsida</taxon>
        <taxon>Poales</taxon>
        <taxon>Poaceae</taxon>
        <taxon>BOP clade</taxon>
        <taxon>Oryzoideae</taxon>
        <taxon>Oryzeae</taxon>
        <taxon>Oryzinae</taxon>
        <taxon>Oryza</taxon>
        <taxon>Oryza sativa</taxon>
    </lineage>
</organism>